<gene>
    <name evidence="1" type="ORF">BDN70DRAFT_896471</name>
</gene>
<keyword evidence="2" id="KW-1185">Reference proteome</keyword>
<sequence>MYNFEEEEAASLLFAHNGTYATFPPPRLQPPPVNGQQHYMAPVTLAPSYVHHDDSSALRLSRESVLFPTSAGAEFGGGNRGIHEYHTHQFYPFMHDPQHQRTGTGHAASSSLQFASVNASETMQQPQGFGQIQREFLNFLMSNLVFLSSVGYLIPEVVMRIRRAFEEHIQQHFLSLPSSGDLNRIFQSFRPVIGTPAIRRESDTRMNPNQSVRIVCPFPFCDNHYTRSANLRRDGILIHPLRDTWMGVTRDRIPGGKAMSYTAEVT</sequence>
<dbReference type="EMBL" id="MU155259">
    <property type="protein sequence ID" value="KAF9477479.1"/>
    <property type="molecule type" value="Genomic_DNA"/>
</dbReference>
<proteinExistence type="predicted"/>
<evidence type="ECO:0000313" key="2">
    <source>
        <dbReference type="Proteomes" id="UP000807469"/>
    </source>
</evidence>
<dbReference type="AlphaFoldDB" id="A0A9P5YZP6"/>
<comment type="caution">
    <text evidence="1">The sequence shown here is derived from an EMBL/GenBank/DDBJ whole genome shotgun (WGS) entry which is preliminary data.</text>
</comment>
<evidence type="ECO:0000313" key="1">
    <source>
        <dbReference type="EMBL" id="KAF9477479.1"/>
    </source>
</evidence>
<reference evidence="1" key="1">
    <citation type="submission" date="2020-11" db="EMBL/GenBank/DDBJ databases">
        <authorList>
            <consortium name="DOE Joint Genome Institute"/>
            <person name="Ahrendt S."/>
            <person name="Riley R."/>
            <person name="Andreopoulos W."/>
            <person name="Labutti K."/>
            <person name="Pangilinan J."/>
            <person name="Ruiz-Duenas F.J."/>
            <person name="Barrasa J.M."/>
            <person name="Sanchez-Garcia M."/>
            <person name="Camarero S."/>
            <person name="Miyauchi S."/>
            <person name="Serrano A."/>
            <person name="Linde D."/>
            <person name="Babiker R."/>
            <person name="Drula E."/>
            <person name="Ayuso-Fernandez I."/>
            <person name="Pacheco R."/>
            <person name="Padilla G."/>
            <person name="Ferreira P."/>
            <person name="Barriuso J."/>
            <person name="Kellner H."/>
            <person name="Castanera R."/>
            <person name="Alfaro M."/>
            <person name="Ramirez L."/>
            <person name="Pisabarro A.G."/>
            <person name="Kuo A."/>
            <person name="Tritt A."/>
            <person name="Lipzen A."/>
            <person name="He G."/>
            <person name="Yan M."/>
            <person name="Ng V."/>
            <person name="Cullen D."/>
            <person name="Martin F."/>
            <person name="Rosso M.-N."/>
            <person name="Henrissat B."/>
            <person name="Hibbett D."/>
            <person name="Martinez A.T."/>
            <person name="Grigoriev I.V."/>
        </authorList>
    </citation>
    <scope>NUCLEOTIDE SEQUENCE</scope>
    <source>
        <strain evidence="1">CIRM-BRFM 674</strain>
    </source>
</reference>
<dbReference type="Proteomes" id="UP000807469">
    <property type="component" value="Unassembled WGS sequence"/>
</dbReference>
<protein>
    <submittedName>
        <fullName evidence="1">Uncharacterized protein</fullName>
    </submittedName>
</protein>
<accession>A0A9P5YZP6</accession>
<name>A0A9P5YZP6_9AGAR</name>
<organism evidence="1 2">
    <name type="scientific">Pholiota conissans</name>
    <dbReference type="NCBI Taxonomy" id="109636"/>
    <lineage>
        <taxon>Eukaryota</taxon>
        <taxon>Fungi</taxon>
        <taxon>Dikarya</taxon>
        <taxon>Basidiomycota</taxon>
        <taxon>Agaricomycotina</taxon>
        <taxon>Agaricomycetes</taxon>
        <taxon>Agaricomycetidae</taxon>
        <taxon>Agaricales</taxon>
        <taxon>Agaricineae</taxon>
        <taxon>Strophariaceae</taxon>
        <taxon>Pholiota</taxon>
    </lineage>
</organism>